<sequence>MQTDTITYIIISGILALVLALFQYIFKSKKTTKIYWFLAFLRFVSIFSILMLLINPKFDNVSFYDEKPNLIIAVDNSESINYLNQSQNTTDLIETLKQNQLLKDNFNLEYYTFGKSVIQSDSLAFNEKQSNIAEVLDRLSEVYNNSVSPTLLITDGNQTYGYDYEFMTNRYKQAIFPVILGDTTTYTDIKIQQLNVNRYAYLKNKFPVEIIATYNGNSTVNSQLKIQSGTTTVFSQPITFSKNQTSQIVNLDLPANRVGVGSYKAEIIPLVNEKNTVNNVKNFAVEVIDQKTNVAIVSDIMHPDLGALKKSIESNEQRKATILNTVDFLKQSEDFQLVITYQPSNNFRSLFKEIDRLKLNKLVITGTKTNWSLLNQLQTNYSQQITNQTENFLPTVNQNYSTFIIDDLNFDEFPPLQSEFGETTFTVPFETLLFKTVDGTQLEEPLLSTFEMNDKREALLLGEGLWRWRAQSYLDEKSFNTFDNFIGKLVQYLSSKQRRSRLNVSYESFYNGNDNVKITAQYFNKNYEFDANANINIVLKNKSNADITTFPFVLKNTNYQVDLSGLEAGAYSFTVKTSSGNISKSGELKILDYNVEQQFLNANVSKLENLATNSNGKSYFINNTSTIINDLLSDSRFATVQKSSKKVVPLIDWKYLLALIVFSLATEWFIRKYNGLI</sequence>
<keyword evidence="3" id="KW-1185">Reference proteome</keyword>
<keyword evidence="1" id="KW-0812">Transmembrane</keyword>
<dbReference type="PANTHER" id="PTHR37947:SF1">
    <property type="entry name" value="BLL2462 PROTEIN"/>
    <property type="match status" value="1"/>
</dbReference>
<evidence type="ECO:0000313" key="3">
    <source>
        <dbReference type="Proteomes" id="UP001202717"/>
    </source>
</evidence>
<protein>
    <submittedName>
        <fullName evidence="2">VWA domain-containing protein</fullName>
    </submittedName>
</protein>
<organism evidence="2 3">
    <name type="scientific">Psychroserpens ponticola</name>
    <dbReference type="NCBI Taxonomy" id="2932268"/>
    <lineage>
        <taxon>Bacteria</taxon>
        <taxon>Pseudomonadati</taxon>
        <taxon>Bacteroidota</taxon>
        <taxon>Flavobacteriia</taxon>
        <taxon>Flavobacteriales</taxon>
        <taxon>Flavobacteriaceae</taxon>
        <taxon>Psychroserpens</taxon>
    </lineage>
</organism>
<dbReference type="RefSeq" id="WP_249994327.1">
    <property type="nucleotide sequence ID" value="NZ_CP116221.1"/>
</dbReference>
<keyword evidence="1" id="KW-1133">Transmembrane helix</keyword>
<accession>A0ABY7S2U7</accession>
<dbReference type="EMBL" id="CP116221">
    <property type="protein sequence ID" value="WCO03231.1"/>
    <property type="molecule type" value="Genomic_DNA"/>
</dbReference>
<gene>
    <name evidence="2" type="ORF">MUN68_006960</name>
</gene>
<reference evidence="2 3" key="1">
    <citation type="submission" date="2023-01" db="EMBL/GenBank/DDBJ databases">
        <title>Psychroserpens ponticola sp. nov., isolated from seawater.</title>
        <authorList>
            <person name="Kristyanto S."/>
            <person name="Jung J."/>
            <person name="Kim J.M."/>
            <person name="Jeon C.O."/>
        </authorList>
    </citation>
    <scope>NUCLEOTIDE SEQUENCE [LARGE SCALE GENOMIC DNA]</scope>
    <source>
        <strain evidence="2 3">MSW6</strain>
    </source>
</reference>
<evidence type="ECO:0000313" key="2">
    <source>
        <dbReference type="EMBL" id="WCO03231.1"/>
    </source>
</evidence>
<feature type="transmembrane region" description="Helical" evidence="1">
    <location>
        <begin position="35"/>
        <end position="54"/>
    </location>
</feature>
<dbReference type="Proteomes" id="UP001202717">
    <property type="component" value="Chromosome"/>
</dbReference>
<feature type="transmembrane region" description="Helical" evidence="1">
    <location>
        <begin position="6"/>
        <end position="26"/>
    </location>
</feature>
<proteinExistence type="predicted"/>
<evidence type="ECO:0000256" key="1">
    <source>
        <dbReference type="SAM" id="Phobius"/>
    </source>
</evidence>
<dbReference type="PANTHER" id="PTHR37947">
    <property type="entry name" value="BLL2462 PROTEIN"/>
    <property type="match status" value="1"/>
</dbReference>
<keyword evidence="1" id="KW-0472">Membrane</keyword>
<name>A0ABY7S2U7_9FLAO</name>